<sequence length="76" mass="8110">MGPLLLLAGLLAWVIDLDEDDVAYLAAHRECREAREAVHIKGAGKEVEECGSQFGGGTYGLPTAIVGVNQDHAYLD</sequence>
<evidence type="ECO:0000313" key="2">
    <source>
        <dbReference type="Proteomes" id="UP000233249"/>
    </source>
</evidence>
<organism evidence="1 2">
    <name type="scientific">Corynebacterium mastitidis</name>
    <dbReference type="NCBI Taxonomy" id="161890"/>
    <lineage>
        <taxon>Bacteria</taxon>
        <taxon>Bacillati</taxon>
        <taxon>Actinomycetota</taxon>
        <taxon>Actinomycetes</taxon>
        <taxon>Mycobacteriales</taxon>
        <taxon>Corynebacteriaceae</taxon>
        <taxon>Corynebacterium</taxon>
    </lineage>
</organism>
<accession>A0A2N0X8Y9</accession>
<gene>
    <name evidence="1" type="ORF">CXB45_03200</name>
</gene>
<dbReference type="AlphaFoldDB" id="A0A2N0X8Y9"/>
<proteinExistence type="predicted"/>
<comment type="caution">
    <text evidence="1">The sequence shown here is derived from an EMBL/GenBank/DDBJ whole genome shotgun (WGS) entry which is preliminary data.</text>
</comment>
<dbReference type="EMBL" id="PJAF01000006">
    <property type="protein sequence ID" value="PKF69163.1"/>
    <property type="molecule type" value="Genomic_DNA"/>
</dbReference>
<evidence type="ECO:0000313" key="1">
    <source>
        <dbReference type="EMBL" id="PKF69163.1"/>
    </source>
</evidence>
<reference evidence="1 2" key="1">
    <citation type="submission" date="2017-12" db="EMBL/GenBank/DDBJ databases">
        <title>Corynebacterium mastitidis 16-1433 Genome.</title>
        <authorList>
            <person name="Gulvik C.A."/>
        </authorList>
    </citation>
    <scope>NUCLEOTIDE SEQUENCE [LARGE SCALE GENOMIC DNA]</scope>
    <source>
        <strain evidence="1 2">16-1433</strain>
    </source>
</reference>
<name>A0A2N0X8Y9_9CORY</name>
<protein>
    <submittedName>
        <fullName evidence="1">Uncharacterized protein</fullName>
    </submittedName>
</protein>
<dbReference type="Proteomes" id="UP000233249">
    <property type="component" value="Unassembled WGS sequence"/>
</dbReference>